<dbReference type="RefSeq" id="WP_402702509.1">
    <property type="nucleotide sequence ID" value="NZ_JBIUZV010000012.1"/>
</dbReference>
<gene>
    <name evidence="1" type="ORF">ACIPEN_18350</name>
</gene>
<accession>A0ABW8F3C7</accession>
<protein>
    <submittedName>
        <fullName evidence="1">Uncharacterized protein</fullName>
    </submittedName>
</protein>
<name>A0ABW8F3C7_9BURK</name>
<keyword evidence="2" id="KW-1185">Reference proteome</keyword>
<dbReference type="Proteomes" id="UP001617427">
    <property type="component" value="Unassembled WGS sequence"/>
</dbReference>
<evidence type="ECO:0000313" key="2">
    <source>
        <dbReference type="Proteomes" id="UP001617427"/>
    </source>
</evidence>
<organism evidence="1 2">
    <name type="scientific">Herbaspirillum chlorophenolicum</name>
    <dbReference type="NCBI Taxonomy" id="211589"/>
    <lineage>
        <taxon>Bacteria</taxon>
        <taxon>Pseudomonadati</taxon>
        <taxon>Pseudomonadota</taxon>
        <taxon>Betaproteobacteria</taxon>
        <taxon>Burkholderiales</taxon>
        <taxon>Oxalobacteraceae</taxon>
        <taxon>Herbaspirillum</taxon>
    </lineage>
</organism>
<dbReference type="EMBL" id="JBIUZV010000012">
    <property type="protein sequence ID" value="MFJ3047793.1"/>
    <property type="molecule type" value="Genomic_DNA"/>
</dbReference>
<comment type="caution">
    <text evidence="1">The sequence shown here is derived from an EMBL/GenBank/DDBJ whole genome shotgun (WGS) entry which is preliminary data.</text>
</comment>
<sequence>MMAAPAELDEIEYHLLLAEFDLLWSRRPLPGDRERMDQMMRLIEAFEAMRRIASSA</sequence>
<reference evidence="1 2" key="1">
    <citation type="submission" date="2024-10" db="EMBL/GenBank/DDBJ databases">
        <title>The Natural Products Discovery Center: Release of the First 8490 Sequenced Strains for Exploring Actinobacteria Biosynthetic Diversity.</title>
        <authorList>
            <person name="Kalkreuter E."/>
            <person name="Kautsar S.A."/>
            <person name="Yang D."/>
            <person name="Bader C.D."/>
            <person name="Teijaro C.N."/>
            <person name="Fluegel L."/>
            <person name="Davis C.M."/>
            <person name="Simpson J.R."/>
            <person name="Lauterbach L."/>
            <person name="Steele A.D."/>
            <person name="Gui C."/>
            <person name="Meng S."/>
            <person name="Li G."/>
            <person name="Viehrig K."/>
            <person name="Ye F."/>
            <person name="Su P."/>
            <person name="Kiefer A.F."/>
            <person name="Nichols A."/>
            <person name="Cepeda A.J."/>
            <person name="Yan W."/>
            <person name="Fan B."/>
            <person name="Jiang Y."/>
            <person name="Adhikari A."/>
            <person name="Zheng C.-J."/>
            <person name="Schuster L."/>
            <person name="Cowan T.M."/>
            <person name="Smanski M.J."/>
            <person name="Chevrette M.G."/>
            <person name="De Carvalho L.P.S."/>
            <person name="Shen B."/>
        </authorList>
    </citation>
    <scope>NUCLEOTIDE SEQUENCE [LARGE SCALE GENOMIC DNA]</scope>
    <source>
        <strain evidence="1 2">NPDC087045</strain>
    </source>
</reference>
<evidence type="ECO:0000313" key="1">
    <source>
        <dbReference type="EMBL" id="MFJ3047793.1"/>
    </source>
</evidence>
<proteinExistence type="predicted"/>